<accession>A0A177ARZ0</accession>
<proteinExistence type="predicted"/>
<reference evidence="1 2" key="1">
    <citation type="submission" date="2016-04" db="EMBL/GenBank/DDBJ databases">
        <title>The genome of Intoshia linei affirms orthonectids as highly simplified spiralians.</title>
        <authorList>
            <person name="Mikhailov K.V."/>
            <person name="Slusarev G.S."/>
            <person name="Nikitin M.A."/>
            <person name="Logacheva M.D."/>
            <person name="Penin A."/>
            <person name="Aleoshin V."/>
            <person name="Panchin Y.V."/>
        </authorList>
    </citation>
    <scope>NUCLEOTIDE SEQUENCE [LARGE SCALE GENOMIC DNA]</scope>
    <source>
        <strain evidence="1">Intl2013</strain>
        <tissue evidence="1">Whole animal</tissue>
    </source>
</reference>
<organism evidence="1 2">
    <name type="scientific">Intoshia linei</name>
    <dbReference type="NCBI Taxonomy" id="1819745"/>
    <lineage>
        <taxon>Eukaryota</taxon>
        <taxon>Metazoa</taxon>
        <taxon>Spiralia</taxon>
        <taxon>Lophotrochozoa</taxon>
        <taxon>Mesozoa</taxon>
        <taxon>Orthonectida</taxon>
        <taxon>Rhopaluridae</taxon>
        <taxon>Intoshia</taxon>
    </lineage>
</organism>
<evidence type="ECO:0000313" key="2">
    <source>
        <dbReference type="Proteomes" id="UP000078046"/>
    </source>
</evidence>
<evidence type="ECO:0008006" key="3">
    <source>
        <dbReference type="Google" id="ProtNLM"/>
    </source>
</evidence>
<protein>
    <recommendedName>
        <fullName evidence="3">Growth factor receptor domain-containing protein</fullName>
    </recommendedName>
</protein>
<dbReference type="EMBL" id="LWCA01002085">
    <property type="protein sequence ID" value="OAF64143.1"/>
    <property type="molecule type" value="Genomic_DNA"/>
</dbReference>
<gene>
    <name evidence="1" type="ORF">A3Q56_08154</name>
</gene>
<comment type="caution">
    <text evidence="1">The sequence shown here is derived from an EMBL/GenBank/DDBJ whole genome shotgun (WGS) entry which is preliminary data.</text>
</comment>
<keyword evidence="2" id="KW-1185">Reference proteome</keyword>
<evidence type="ECO:0000313" key="1">
    <source>
        <dbReference type="EMBL" id="OAF64143.1"/>
    </source>
</evidence>
<dbReference type="SUPFAM" id="SSF57184">
    <property type="entry name" value="Growth factor receptor domain"/>
    <property type="match status" value="1"/>
</dbReference>
<dbReference type="Proteomes" id="UP000078046">
    <property type="component" value="Unassembled WGS sequence"/>
</dbReference>
<dbReference type="InterPro" id="IPR009030">
    <property type="entry name" value="Growth_fac_rcpt_cys_sf"/>
</dbReference>
<name>A0A177ARZ0_9BILA</name>
<sequence length="152" mass="17404">MSYQCKSDRCKYCHLKQNINVCVNNCPKNTYSTSRGVCHHECGSEPCQVCMNSQYNLSCAYFCSDKLPALDKRHICRTCGESNCSVCHVSTNKLSKYICKMECNTNFVAGRDNICKYCLIDIFIDPYICQSCTQINEKYCLVGIFNYKLIKV</sequence>
<dbReference type="AlphaFoldDB" id="A0A177ARZ0"/>